<dbReference type="InterPro" id="IPR018060">
    <property type="entry name" value="HTH_AraC"/>
</dbReference>
<comment type="caution">
    <text evidence="6">The sequence shown here is derived from an EMBL/GenBank/DDBJ whole genome shotgun (WGS) entry which is preliminary data.</text>
</comment>
<proteinExistence type="predicted"/>
<dbReference type="Proteomes" id="UP000196655">
    <property type="component" value="Unassembled WGS sequence"/>
</dbReference>
<evidence type="ECO:0000313" key="6">
    <source>
        <dbReference type="EMBL" id="OWJ68430.1"/>
    </source>
</evidence>
<dbReference type="PROSITE" id="PS50943">
    <property type="entry name" value="HTH_CROC1"/>
    <property type="match status" value="1"/>
</dbReference>
<evidence type="ECO:0000259" key="4">
    <source>
        <dbReference type="PROSITE" id="PS01124"/>
    </source>
</evidence>
<keyword evidence="7" id="KW-1185">Reference proteome</keyword>
<dbReference type="EMBL" id="NHON01000005">
    <property type="protein sequence ID" value="OWJ68430.1"/>
    <property type="molecule type" value="Genomic_DNA"/>
</dbReference>
<feature type="domain" description="HTH araC/xylS-type" evidence="4">
    <location>
        <begin position="180"/>
        <end position="278"/>
    </location>
</feature>
<name>A0A211ZT39_9PROT</name>
<keyword evidence="3" id="KW-0804">Transcription</keyword>
<dbReference type="InterPro" id="IPR001387">
    <property type="entry name" value="Cro/C1-type_HTH"/>
</dbReference>
<dbReference type="GO" id="GO:0003700">
    <property type="term" value="F:DNA-binding transcription factor activity"/>
    <property type="evidence" value="ECO:0007669"/>
    <property type="project" value="InterPro"/>
</dbReference>
<dbReference type="SMART" id="SM00342">
    <property type="entry name" value="HTH_ARAC"/>
    <property type="match status" value="1"/>
</dbReference>
<dbReference type="GO" id="GO:0043565">
    <property type="term" value="F:sequence-specific DNA binding"/>
    <property type="evidence" value="ECO:0007669"/>
    <property type="project" value="InterPro"/>
</dbReference>
<feature type="domain" description="HTH cro/C1-type" evidence="5">
    <location>
        <begin position="185"/>
        <end position="208"/>
    </location>
</feature>
<evidence type="ECO:0000256" key="3">
    <source>
        <dbReference type="ARBA" id="ARBA00023163"/>
    </source>
</evidence>
<protein>
    <submittedName>
        <fullName evidence="6">Uncharacterized protein</fullName>
    </submittedName>
</protein>
<dbReference type="PROSITE" id="PS01124">
    <property type="entry name" value="HTH_ARAC_FAMILY_2"/>
    <property type="match status" value="1"/>
</dbReference>
<dbReference type="InterPro" id="IPR009057">
    <property type="entry name" value="Homeodomain-like_sf"/>
</dbReference>
<dbReference type="PANTHER" id="PTHR46796">
    <property type="entry name" value="HTH-TYPE TRANSCRIPTIONAL ACTIVATOR RHAS-RELATED"/>
    <property type="match status" value="1"/>
</dbReference>
<organism evidence="6 7">
    <name type="scientific">Inquilinus limosus</name>
    <dbReference type="NCBI Taxonomy" id="171674"/>
    <lineage>
        <taxon>Bacteria</taxon>
        <taxon>Pseudomonadati</taxon>
        <taxon>Pseudomonadota</taxon>
        <taxon>Alphaproteobacteria</taxon>
        <taxon>Rhodospirillales</taxon>
        <taxon>Rhodospirillaceae</taxon>
        <taxon>Inquilinus</taxon>
    </lineage>
</organism>
<dbReference type="STRING" id="1122125.GCA_000423185_03905"/>
<dbReference type="AlphaFoldDB" id="A0A211ZT39"/>
<accession>A0A211ZT39</accession>
<dbReference type="PANTHER" id="PTHR46796:SF6">
    <property type="entry name" value="ARAC SUBFAMILY"/>
    <property type="match status" value="1"/>
</dbReference>
<evidence type="ECO:0000256" key="1">
    <source>
        <dbReference type="ARBA" id="ARBA00023015"/>
    </source>
</evidence>
<keyword evidence="1" id="KW-0805">Transcription regulation</keyword>
<evidence type="ECO:0000256" key="2">
    <source>
        <dbReference type="ARBA" id="ARBA00023125"/>
    </source>
</evidence>
<gene>
    <name evidence="6" type="ORF">BWR60_04710</name>
</gene>
<dbReference type="Pfam" id="PF12833">
    <property type="entry name" value="HTH_18"/>
    <property type="match status" value="1"/>
</dbReference>
<dbReference type="InterPro" id="IPR050204">
    <property type="entry name" value="AraC_XylS_family_regulators"/>
</dbReference>
<dbReference type="SUPFAM" id="SSF46689">
    <property type="entry name" value="Homeodomain-like"/>
    <property type="match status" value="2"/>
</dbReference>
<dbReference type="Gene3D" id="1.10.10.60">
    <property type="entry name" value="Homeodomain-like"/>
    <property type="match status" value="1"/>
</dbReference>
<reference evidence="7" key="1">
    <citation type="submission" date="2017-05" db="EMBL/GenBank/DDBJ databases">
        <authorList>
            <person name="Macchi M."/>
            <person name="Festa S."/>
            <person name="Coppotelli B.M."/>
            <person name="Morelli I.S."/>
        </authorList>
    </citation>
    <scope>NUCLEOTIDE SEQUENCE [LARGE SCALE GENOMIC DNA]</scope>
    <source>
        <strain evidence="7">I</strain>
    </source>
</reference>
<sequence length="280" mass="30046">MIRSGAIAPQKAGQWTGFAAGLFAATGHAVEAAPSPDLRLSLHVGSPVMAHCRAEGLVQDRLQREGDIDLLPAGAAGAWEDEGPARFLLLRLTPALMRGAAEGLGLATGRLEIAPRLQLRDPRIEHLGWALKAELEAEMPSDPLYAESIGLALATHLLRRYAAPMPASAAGQALSRRQLARVLELIEARLDQRLTLAELAAAAGLSPSHFKPLFKASTGLAPHQFVIRRRVERARALLLDGRLPMAQIALDAGFAHQSHMARAMRRVLGTTPGALRRERG</sequence>
<keyword evidence="2" id="KW-0238">DNA-binding</keyword>
<evidence type="ECO:0000313" key="7">
    <source>
        <dbReference type="Proteomes" id="UP000196655"/>
    </source>
</evidence>
<evidence type="ECO:0000259" key="5">
    <source>
        <dbReference type="PROSITE" id="PS50943"/>
    </source>
</evidence>